<protein>
    <submittedName>
        <fullName evidence="2">VOC family protein</fullName>
    </submittedName>
</protein>
<dbReference type="EMBL" id="BAABAS010000026">
    <property type="protein sequence ID" value="GAA4240553.1"/>
    <property type="molecule type" value="Genomic_DNA"/>
</dbReference>
<dbReference type="Proteomes" id="UP001501710">
    <property type="component" value="Unassembled WGS sequence"/>
</dbReference>
<evidence type="ECO:0000313" key="2">
    <source>
        <dbReference type="EMBL" id="GAA4240553.1"/>
    </source>
</evidence>
<organism evidence="2 3">
    <name type="scientific">Actinomadura meridiana</name>
    <dbReference type="NCBI Taxonomy" id="559626"/>
    <lineage>
        <taxon>Bacteria</taxon>
        <taxon>Bacillati</taxon>
        <taxon>Actinomycetota</taxon>
        <taxon>Actinomycetes</taxon>
        <taxon>Streptosporangiales</taxon>
        <taxon>Thermomonosporaceae</taxon>
        <taxon>Actinomadura</taxon>
    </lineage>
</organism>
<dbReference type="Gene3D" id="3.10.180.10">
    <property type="entry name" value="2,3-Dihydroxybiphenyl 1,2-Dioxygenase, domain 1"/>
    <property type="match status" value="2"/>
</dbReference>
<dbReference type="InterPro" id="IPR004360">
    <property type="entry name" value="Glyas_Fos-R_dOase_dom"/>
</dbReference>
<sequence>MPEVTTHAPGTSSWVELASPDVAASRDFYHGVFGWYSYTLTTGALGDFEIFTLGGVQGPEVAGALSLADDAESASWTCYFRSDDLDATIDAVRASGGWVTVEPIDVADLGRMAQCSDTQGADFALWLPYNLQGAGVVDEPNTMCWVELACPDLQEARGFYGAVFGWTPVERSYYSPDYTEWKAGNWSTAGLVSAKVRPTGLPSQWMPFFWVADCDATTCRAAELGARIDIPPVEVELGRFAVLTDPLGAHLGLTTPNVTDRITARIRP</sequence>
<dbReference type="PANTHER" id="PTHR33993">
    <property type="entry name" value="GLYOXALASE-RELATED"/>
    <property type="match status" value="1"/>
</dbReference>
<dbReference type="InterPro" id="IPR029068">
    <property type="entry name" value="Glyas_Bleomycin-R_OHBP_Dase"/>
</dbReference>
<accession>A0ABP8CKY7</accession>
<dbReference type="InterPro" id="IPR041581">
    <property type="entry name" value="Glyoxalase_6"/>
</dbReference>
<evidence type="ECO:0000313" key="3">
    <source>
        <dbReference type="Proteomes" id="UP001501710"/>
    </source>
</evidence>
<dbReference type="InterPro" id="IPR052164">
    <property type="entry name" value="Anthracycline_SecMetBiosynth"/>
</dbReference>
<proteinExistence type="predicted"/>
<dbReference type="RefSeq" id="WP_344905109.1">
    <property type="nucleotide sequence ID" value="NZ_BAABAS010000026.1"/>
</dbReference>
<feature type="domain" description="VOC" evidence="1">
    <location>
        <begin position="142"/>
        <end position="256"/>
    </location>
</feature>
<dbReference type="PROSITE" id="PS51819">
    <property type="entry name" value="VOC"/>
    <property type="match status" value="2"/>
</dbReference>
<dbReference type="Pfam" id="PF18029">
    <property type="entry name" value="Glyoxalase_6"/>
    <property type="match status" value="1"/>
</dbReference>
<dbReference type="CDD" id="cd07247">
    <property type="entry name" value="SgaA_N_like"/>
    <property type="match status" value="2"/>
</dbReference>
<comment type="caution">
    <text evidence="2">The sequence shown here is derived from an EMBL/GenBank/DDBJ whole genome shotgun (WGS) entry which is preliminary data.</text>
</comment>
<dbReference type="InterPro" id="IPR037523">
    <property type="entry name" value="VOC_core"/>
</dbReference>
<dbReference type="Pfam" id="PF00903">
    <property type="entry name" value="Glyoxalase"/>
    <property type="match status" value="1"/>
</dbReference>
<name>A0ABP8CKY7_9ACTN</name>
<dbReference type="PANTHER" id="PTHR33993:SF14">
    <property type="entry name" value="GB|AAF24581.1"/>
    <property type="match status" value="1"/>
</dbReference>
<dbReference type="SUPFAM" id="SSF54593">
    <property type="entry name" value="Glyoxalase/Bleomycin resistance protein/Dihydroxybiphenyl dioxygenase"/>
    <property type="match status" value="2"/>
</dbReference>
<keyword evidence="3" id="KW-1185">Reference proteome</keyword>
<reference evidence="3" key="1">
    <citation type="journal article" date="2019" name="Int. J. Syst. Evol. Microbiol.">
        <title>The Global Catalogue of Microorganisms (GCM) 10K type strain sequencing project: providing services to taxonomists for standard genome sequencing and annotation.</title>
        <authorList>
            <consortium name="The Broad Institute Genomics Platform"/>
            <consortium name="The Broad Institute Genome Sequencing Center for Infectious Disease"/>
            <person name="Wu L."/>
            <person name="Ma J."/>
        </authorList>
    </citation>
    <scope>NUCLEOTIDE SEQUENCE [LARGE SCALE GENOMIC DNA]</scope>
    <source>
        <strain evidence="3">JCM 17440</strain>
    </source>
</reference>
<gene>
    <name evidence="2" type="ORF">GCM10022254_65660</name>
</gene>
<evidence type="ECO:0000259" key="1">
    <source>
        <dbReference type="PROSITE" id="PS51819"/>
    </source>
</evidence>
<feature type="domain" description="VOC" evidence="1">
    <location>
        <begin position="11"/>
        <end position="128"/>
    </location>
</feature>